<dbReference type="Proteomes" id="UP000054549">
    <property type="component" value="Unassembled WGS sequence"/>
</dbReference>
<organism evidence="1 2">
    <name type="scientific">Amanita muscaria (strain Koide BX008)</name>
    <dbReference type="NCBI Taxonomy" id="946122"/>
    <lineage>
        <taxon>Eukaryota</taxon>
        <taxon>Fungi</taxon>
        <taxon>Dikarya</taxon>
        <taxon>Basidiomycota</taxon>
        <taxon>Agaricomycotina</taxon>
        <taxon>Agaricomycetes</taxon>
        <taxon>Agaricomycetidae</taxon>
        <taxon>Agaricales</taxon>
        <taxon>Pluteineae</taxon>
        <taxon>Amanitaceae</taxon>
        <taxon>Amanita</taxon>
    </lineage>
</organism>
<reference evidence="1 2" key="1">
    <citation type="submission" date="2014-04" db="EMBL/GenBank/DDBJ databases">
        <title>Evolutionary Origins and Diversification of the Mycorrhizal Mutualists.</title>
        <authorList>
            <consortium name="DOE Joint Genome Institute"/>
            <consortium name="Mycorrhizal Genomics Consortium"/>
            <person name="Kohler A."/>
            <person name="Kuo A."/>
            <person name="Nagy L.G."/>
            <person name="Floudas D."/>
            <person name="Copeland A."/>
            <person name="Barry K.W."/>
            <person name="Cichocki N."/>
            <person name="Veneault-Fourrey C."/>
            <person name="LaButti K."/>
            <person name="Lindquist E.A."/>
            <person name="Lipzen A."/>
            <person name="Lundell T."/>
            <person name="Morin E."/>
            <person name="Murat C."/>
            <person name="Riley R."/>
            <person name="Ohm R."/>
            <person name="Sun H."/>
            <person name="Tunlid A."/>
            <person name="Henrissat B."/>
            <person name="Grigoriev I.V."/>
            <person name="Hibbett D.S."/>
            <person name="Martin F."/>
        </authorList>
    </citation>
    <scope>NUCLEOTIDE SEQUENCE [LARGE SCALE GENOMIC DNA]</scope>
    <source>
        <strain evidence="1 2">Koide BX008</strain>
    </source>
</reference>
<proteinExistence type="predicted"/>
<dbReference type="AlphaFoldDB" id="A0A0C2X390"/>
<evidence type="ECO:0000313" key="2">
    <source>
        <dbReference type="Proteomes" id="UP000054549"/>
    </source>
</evidence>
<keyword evidence="2" id="KW-1185">Reference proteome</keyword>
<evidence type="ECO:0000313" key="1">
    <source>
        <dbReference type="EMBL" id="KIL63183.1"/>
    </source>
</evidence>
<dbReference type="InParanoid" id="A0A0C2X390"/>
<gene>
    <name evidence="1" type="ORF">M378DRAFT_164880</name>
</gene>
<dbReference type="HOGENOM" id="CLU_3049853_0_0_1"/>
<dbReference type="EMBL" id="KN818262">
    <property type="protein sequence ID" value="KIL63183.1"/>
    <property type="molecule type" value="Genomic_DNA"/>
</dbReference>
<protein>
    <submittedName>
        <fullName evidence="1">Uncharacterized protein</fullName>
    </submittedName>
</protein>
<sequence>MKSKYWPLAPIIPHHTMLPVAHPVPKDCFFTASSILRYAPNETFTFHLSSMCAR</sequence>
<accession>A0A0C2X390</accession>
<name>A0A0C2X390_AMAMK</name>